<protein>
    <submittedName>
        <fullName evidence="2">Putative membrane protein</fullName>
    </submittedName>
</protein>
<proteinExistence type="predicted"/>
<feature type="transmembrane region" description="Helical" evidence="1">
    <location>
        <begin position="12"/>
        <end position="30"/>
    </location>
</feature>
<dbReference type="GO" id="GO:0004129">
    <property type="term" value="F:cytochrome-c oxidase activity"/>
    <property type="evidence" value="ECO:0007669"/>
    <property type="project" value="InterPro"/>
</dbReference>
<feature type="transmembrane region" description="Helical" evidence="1">
    <location>
        <begin position="169"/>
        <end position="188"/>
    </location>
</feature>
<dbReference type="EMBL" id="FQUU01000005">
    <property type="protein sequence ID" value="SHF02479.1"/>
    <property type="molecule type" value="Genomic_DNA"/>
</dbReference>
<sequence length="192" mass="21530">MNIGLVKNDRNARIWIYSFSVIVFLAVTVLERVTINVDLGFDPHVLALINAVINTTVSILLVAGLIAAKSRKLTLHKNIMLTAIGLSVIFLVTYILHHLFAGSTLYGDLDKNGLVDASEKAIAGSMRYLYFFLLGTHILLAGISLPFILFTAYRALINENDRHRKIAKITWPLWFYVAVTGPIVYLMISKYY</sequence>
<dbReference type="Proteomes" id="UP000184048">
    <property type="component" value="Unassembled WGS sequence"/>
</dbReference>
<feature type="transmembrane region" description="Helical" evidence="1">
    <location>
        <begin position="128"/>
        <end position="157"/>
    </location>
</feature>
<evidence type="ECO:0000313" key="2">
    <source>
        <dbReference type="EMBL" id="SHF02479.1"/>
    </source>
</evidence>
<dbReference type="Pfam" id="PF04238">
    <property type="entry name" value="DUF420"/>
    <property type="match status" value="1"/>
</dbReference>
<dbReference type="OrthoDB" id="9811380at2"/>
<accession>A0A1M4YA13</accession>
<dbReference type="GO" id="GO:0016020">
    <property type="term" value="C:membrane"/>
    <property type="evidence" value="ECO:0007669"/>
    <property type="project" value="InterPro"/>
</dbReference>
<organism evidence="2 3">
    <name type="scientific">Flavisolibacter ginsengisoli DSM 18119</name>
    <dbReference type="NCBI Taxonomy" id="1121884"/>
    <lineage>
        <taxon>Bacteria</taxon>
        <taxon>Pseudomonadati</taxon>
        <taxon>Bacteroidota</taxon>
        <taxon>Chitinophagia</taxon>
        <taxon>Chitinophagales</taxon>
        <taxon>Chitinophagaceae</taxon>
        <taxon>Flavisolibacter</taxon>
    </lineage>
</organism>
<keyword evidence="1" id="KW-1133">Transmembrane helix</keyword>
<dbReference type="AlphaFoldDB" id="A0A1M4YA13"/>
<dbReference type="STRING" id="1121884.SAMN02745131_01649"/>
<evidence type="ECO:0000256" key="1">
    <source>
        <dbReference type="SAM" id="Phobius"/>
    </source>
</evidence>
<feature type="transmembrane region" description="Helical" evidence="1">
    <location>
        <begin position="45"/>
        <end position="67"/>
    </location>
</feature>
<keyword evidence="1" id="KW-0812">Transmembrane</keyword>
<dbReference type="InterPro" id="IPR007352">
    <property type="entry name" value="DUF420"/>
</dbReference>
<name>A0A1M4YA13_9BACT</name>
<dbReference type="PANTHER" id="PTHR37692">
    <property type="entry name" value="HYPOTHETICAL MEMBRANE SPANNING PROTEIN"/>
    <property type="match status" value="1"/>
</dbReference>
<gene>
    <name evidence="2" type="ORF">SAMN02745131_01649</name>
</gene>
<dbReference type="RefSeq" id="WP_072834852.1">
    <property type="nucleotide sequence ID" value="NZ_FQUU01000005.1"/>
</dbReference>
<keyword evidence="3" id="KW-1185">Reference proteome</keyword>
<feature type="transmembrane region" description="Helical" evidence="1">
    <location>
        <begin position="79"/>
        <end position="100"/>
    </location>
</feature>
<reference evidence="2 3" key="1">
    <citation type="submission" date="2016-11" db="EMBL/GenBank/DDBJ databases">
        <authorList>
            <person name="Jaros S."/>
            <person name="Januszkiewicz K."/>
            <person name="Wedrychowicz H."/>
        </authorList>
    </citation>
    <scope>NUCLEOTIDE SEQUENCE [LARGE SCALE GENOMIC DNA]</scope>
    <source>
        <strain evidence="2 3">DSM 18119</strain>
    </source>
</reference>
<dbReference type="PANTHER" id="PTHR37692:SF1">
    <property type="entry name" value="DUF420 DOMAIN-CONTAINING PROTEIN"/>
    <property type="match status" value="1"/>
</dbReference>
<dbReference type="Gene3D" id="1.20.120.80">
    <property type="entry name" value="Cytochrome c oxidase, subunit III, four-helix bundle"/>
    <property type="match status" value="1"/>
</dbReference>
<dbReference type="GO" id="GO:0022904">
    <property type="term" value="P:respiratory electron transport chain"/>
    <property type="evidence" value="ECO:0007669"/>
    <property type="project" value="InterPro"/>
</dbReference>
<evidence type="ECO:0000313" key="3">
    <source>
        <dbReference type="Proteomes" id="UP000184048"/>
    </source>
</evidence>
<dbReference type="InterPro" id="IPR013833">
    <property type="entry name" value="Cyt_c_oxidase_su3_a-hlx"/>
</dbReference>
<keyword evidence="1" id="KW-0472">Membrane</keyword>